<dbReference type="GO" id="GO:0004523">
    <property type="term" value="F:RNA-DNA hybrid ribonuclease activity"/>
    <property type="evidence" value="ECO:0007669"/>
    <property type="project" value="InterPro"/>
</dbReference>
<dbReference type="OrthoDB" id="1428651at2759"/>
<dbReference type="InterPro" id="IPR012337">
    <property type="entry name" value="RNaseH-like_sf"/>
</dbReference>
<evidence type="ECO:0000313" key="2">
    <source>
        <dbReference type="EMBL" id="GAU22088.1"/>
    </source>
</evidence>
<dbReference type="SUPFAM" id="SSF53098">
    <property type="entry name" value="Ribonuclease H-like"/>
    <property type="match status" value="1"/>
</dbReference>
<accession>A0A2Z6LVN4</accession>
<feature type="domain" description="RNase H type-1" evidence="1">
    <location>
        <begin position="7"/>
        <end position="63"/>
    </location>
</feature>
<dbReference type="Proteomes" id="UP000242715">
    <property type="component" value="Unassembled WGS sequence"/>
</dbReference>
<reference evidence="3" key="1">
    <citation type="journal article" date="2017" name="Front. Plant Sci.">
        <title>Climate Clever Clovers: New Paradigm to Reduce the Environmental Footprint of Ruminants by Breeding Low Methanogenic Forages Utilizing Haplotype Variation.</title>
        <authorList>
            <person name="Kaur P."/>
            <person name="Appels R."/>
            <person name="Bayer P.E."/>
            <person name="Keeble-Gagnere G."/>
            <person name="Wang J."/>
            <person name="Hirakawa H."/>
            <person name="Shirasawa K."/>
            <person name="Vercoe P."/>
            <person name="Stefanova K."/>
            <person name="Durmic Z."/>
            <person name="Nichols P."/>
            <person name="Revell C."/>
            <person name="Isobe S.N."/>
            <person name="Edwards D."/>
            <person name="Erskine W."/>
        </authorList>
    </citation>
    <scope>NUCLEOTIDE SEQUENCE [LARGE SCALE GENOMIC DNA]</scope>
    <source>
        <strain evidence="3">cv. Daliak</strain>
    </source>
</reference>
<dbReference type="AlphaFoldDB" id="A0A2Z6LVN4"/>
<gene>
    <name evidence="2" type="ORF">TSUD_309920</name>
</gene>
<dbReference type="GO" id="GO:0003676">
    <property type="term" value="F:nucleic acid binding"/>
    <property type="evidence" value="ECO:0007669"/>
    <property type="project" value="InterPro"/>
</dbReference>
<dbReference type="InterPro" id="IPR002156">
    <property type="entry name" value="RNaseH_domain"/>
</dbReference>
<dbReference type="EMBL" id="DF973241">
    <property type="protein sequence ID" value="GAU22088.1"/>
    <property type="molecule type" value="Genomic_DNA"/>
</dbReference>
<organism evidence="2 3">
    <name type="scientific">Trifolium subterraneum</name>
    <name type="common">Subterranean clover</name>
    <dbReference type="NCBI Taxonomy" id="3900"/>
    <lineage>
        <taxon>Eukaryota</taxon>
        <taxon>Viridiplantae</taxon>
        <taxon>Streptophyta</taxon>
        <taxon>Embryophyta</taxon>
        <taxon>Tracheophyta</taxon>
        <taxon>Spermatophyta</taxon>
        <taxon>Magnoliopsida</taxon>
        <taxon>eudicotyledons</taxon>
        <taxon>Gunneridae</taxon>
        <taxon>Pentapetalae</taxon>
        <taxon>rosids</taxon>
        <taxon>fabids</taxon>
        <taxon>Fabales</taxon>
        <taxon>Fabaceae</taxon>
        <taxon>Papilionoideae</taxon>
        <taxon>50 kb inversion clade</taxon>
        <taxon>NPAAA clade</taxon>
        <taxon>Hologalegina</taxon>
        <taxon>IRL clade</taxon>
        <taxon>Trifolieae</taxon>
        <taxon>Trifolium</taxon>
    </lineage>
</organism>
<keyword evidence="3" id="KW-1185">Reference proteome</keyword>
<proteinExistence type="predicted"/>
<name>A0A2Z6LVN4_TRISU</name>
<sequence length="65" mass="6886">MGQDWLNVDAGFHDEGKVGSMGFCCRNSNGTFVTAATSWKANRVSVVEGEAAALLEAMQFARTSG</sequence>
<evidence type="ECO:0000259" key="1">
    <source>
        <dbReference type="Pfam" id="PF13456"/>
    </source>
</evidence>
<protein>
    <recommendedName>
        <fullName evidence="1">RNase H type-1 domain-containing protein</fullName>
    </recommendedName>
</protein>
<evidence type="ECO:0000313" key="3">
    <source>
        <dbReference type="Proteomes" id="UP000242715"/>
    </source>
</evidence>
<dbReference type="Pfam" id="PF13456">
    <property type="entry name" value="RVT_3"/>
    <property type="match status" value="1"/>
</dbReference>